<dbReference type="GO" id="GO:0009982">
    <property type="term" value="F:pseudouridine synthase activity"/>
    <property type="evidence" value="ECO:0007669"/>
    <property type="project" value="InterPro"/>
</dbReference>
<sequence>MDGTTAVRERDAGMTEQLRSHQGFPGVFKHRYEDFHVHEIDLEGRTLWLNDLLDRKAVVDEFTNKGDAEAGRGVDFEAYELSPQAEGAFSSIGVTAASLASLTSFIRSFPSLLHQGLPRDEATQRQIVPSCRIALNSPKSTADGDSGSEPSDSAIKEVRKECHRLVREHLPFINSDTVRASDAASGRSDSLEVDLTPKPALLRALVPRECQVADEQDAPVQEMSDRQKKREKFQRRGGRGRGRDHRGGSSAPSVFQSAGERRSSRAEGKWVQLSLYKENRDTAEAIGCLAQCVGRERKQCGFAGTKDRRAITVQRVAVRGVTIEQIKRAILHRKWDSRLRIGDLSYTNNKICLGDLQGNLFRVVLRGVPPSPNANSPPPPIEQAFEELQTMGFLNYFGLQRFGTSAHIRTHHVGVALLGQQWRRAVRLILGDHDMMVVSEDGADGASEPSAKKRRLDSDAKALGHFTATAYLADESPESAKADLSSLPPNLHIERTLLQQLAADRPLLECLQKLPRHTLSLYVHSVQSLVFNKLLSYRIRVHGKRPVVGDLVGATSAFDSRAERLRRKQGRDGEDENNDADQEEGEDDAQTDENESFAPQDVTPLSTADAAASCSLEQVVLPLPGSSVRYPTILEGEYRRVVKEELGLDLEDFKEIAHMWGNLPGGYRHICVKPRDLKWLYVPKVGDSSVPLLTSAVDRQVGRWRADQTLLPSTNSPAPAGADGAADGPGERQEMARGTGGGDVLDGKGAVIMQCVLPPSAYLTMALRELLAVDTGAAKAIKGE</sequence>
<dbReference type="Gene3D" id="3.30.2350.20">
    <property type="entry name" value="TruD, catalytic domain"/>
    <property type="match status" value="2"/>
</dbReference>
<dbReference type="GO" id="GO:0008033">
    <property type="term" value="P:tRNA processing"/>
    <property type="evidence" value="ECO:0007669"/>
    <property type="project" value="UniProtKB-KW"/>
</dbReference>
<name>A0A0G4EM57_VITBC</name>
<feature type="region of interest" description="Disordered" evidence="4">
    <location>
        <begin position="562"/>
        <end position="600"/>
    </location>
</feature>
<dbReference type="VEuPathDB" id="CryptoDB:Vbra_5175"/>
<feature type="compositionally biased region" description="Low complexity" evidence="4">
    <location>
        <begin position="717"/>
        <end position="728"/>
    </location>
</feature>
<dbReference type="InterPro" id="IPR020103">
    <property type="entry name" value="PsdUridine_synth_cat_dom_sf"/>
</dbReference>
<feature type="region of interest" description="Disordered" evidence="4">
    <location>
        <begin position="213"/>
        <end position="262"/>
    </location>
</feature>
<dbReference type="SUPFAM" id="SSF55120">
    <property type="entry name" value="Pseudouridine synthase"/>
    <property type="match status" value="1"/>
</dbReference>
<dbReference type="AlphaFoldDB" id="A0A0G4EM57"/>
<dbReference type="GO" id="GO:0005634">
    <property type="term" value="C:nucleus"/>
    <property type="evidence" value="ECO:0007669"/>
    <property type="project" value="TreeGrafter"/>
</dbReference>
<dbReference type="Pfam" id="PF01142">
    <property type="entry name" value="TruD"/>
    <property type="match status" value="2"/>
</dbReference>
<feature type="domain" description="TRUD" evidence="5">
    <location>
        <begin position="392"/>
        <end position="673"/>
    </location>
</feature>
<keyword evidence="3" id="KW-0413">Isomerase</keyword>
<dbReference type="PANTHER" id="PTHR13326">
    <property type="entry name" value="TRNA PSEUDOURIDINE SYNTHASE D"/>
    <property type="match status" value="1"/>
</dbReference>
<comment type="similarity">
    <text evidence="1">Belongs to the pseudouridine synthase TruD family.</text>
</comment>
<dbReference type="OrthoDB" id="447290at2759"/>
<dbReference type="EMBL" id="CDMY01000266">
    <property type="protein sequence ID" value="CEL98238.1"/>
    <property type="molecule type" value="Genomic_DNA"/>
</dbReference>
<proteinExistence type="inferred from homology"/>
<dbReference type="InterPro" id="IPR042214">
    <property type="entry name" value="TruD_catalytic"/>
</dbReference>
<accession>A0A0G4EM57</accession>
<reference evidence="6 7" key="1">
    <citation type="submission" date="2014-11" db="EMBL/GenBank/DDBJ databases">
        <authorList>
            <person name="Zhu J."/>
            <person name="Qi W."/>
            <person name="Song R."/>
        </authorList>
    </citation>
    <scope>NUCLEOTIDE SEQUENCE [LARGE SCALE GENOMIC DNA]</scope>
</reference>
<dbReference type="PANTHER" id="PTHR13326:SF21">
    <property type="entry name" value="PSEUDOURIDYLATE SYNTHASE PUS7L"/>
    <property type="match status" value="1"/>
</dbReference>
<dbReference type="PIRSF" id="PIRSF037016">
    <property type="entry name" value="Pseudouridin_synth_euk_prd"/>
    <property type="match status" value="1"/>
</dbReference>
<dbReference type="InterPro" id="IPR020119">
    <property type="entry name" value="PsdUridine_synth_TruD_CS"/>
</dbReference>
<keyword evidence="2" id="KW-0819">tRNA processing</keyword>
<evidence type="ECO:0000256" key="1">
    <source>
        <dbReference type="ARBA" id="ARBA00007953"/>
    </source>
</evidence>
<evidence type="ECO:0000256" key="3">
    <source>
        <dbReference type="ARBA" id="ARBA00023235"/>
    </source>
</evidence>
<protein>
    <recommendedName>
        <fullName evidence="5">TRUD domain-containing protein</fullName>
    </recommendedName>
</protein>
<feature type="region of interest" description="Disordered" evidence="4">
    <location>
        <begin position="133"/>
        <end position="154"/>
    </location>
</feature>
<evidence type="ECO:0000259" key="5">
    <source>
        <dbReference type="PROSITE" id="PS50984"/>
    </source>
</evidence>
<gene>
    <name evidence="6" type="ORF">Vbra_5175</name>
</gene>
<organism evidence="6 7">
    <name type="scientific">Vitrella brassicaformis (strain CCMP3155)</name>
    <dbReference type="NCBI Taxonomy" id="1169540"/>
    <lineage>
        <taxon>Eukaryota</taxon>
        <taxon>Sar</taxon>
        <taxon>Alveolata</taxon>
        <taxon>Colpodellida</taxon>
        <taxon>Vitrellaceae</taxon>
        <taxon>Vitrella</taxon>
    </lineage>
</organism>
<dbReference type="PhylomeDB" id="A0A0G4EM57"/>
<dbReference type="InParanoid" id="A0A0G4EM57"/>
<feature type="region of interest" description="Disordered" evidence="4">
    <location>
        <begin position="708"/>
        <end position="741"/>
    </location>
</feature>
<dbReference type="OMA" id="IYVHSTQ"/>
<dbReference type="GO" id="GO:0001522">
    <property type="term" value="P:pseudouridine synthesis"/>
    <property type="evidence" value="ECO:0007669"/>
    <property type="project" value="InterPro"/>
</dbReference>
<evidence type="ECO:0000256" key="4">
    <source>
        <dbReference type="SAM" id="MobiDB-lite"/>
    </source>
</evidence>
<dbReference type="PROSITE" id="PS50984">
    <property type="entry name" value="TRUD"/>
    <property type="match status" value="1"/>
</dbReference>
<dbReference type="GO" id="GO:0003723">
    <property type="term" value="F:RNA binding"/>
    <property type="evidence" value="ECO:0007669"/>
    <property type="project" value="InterPro"/>
</dbReference>
<dbReference type="Proteomes" id="UP000041254">
    <property type="component" value="Unassembled WGS sequence"/>
</dbReference>
<dbReference type="CDD" id="cd02576">
    <property type="entry name" value="PseudoU_synth_ScPUS7"/>
    <property type="match status" value="1"/>
</dbReference>
<dbReference type="FunCoup" id="A0A0G4EM57">
    <property type="interactions" value="99"/>
</dbReference>
<dbReference type="InterPro" id="IPR001656">
    <property type="entry name" value="PsdUridine_synth_TruD"/>
</dbReference>
<feature type="compositionally biased region" description="Acidic residues" evidence="4">
    <location>
        <begin position="573"/>
        <end position="595"/>
    </location>
</feature>
<evidence type="ECO:0000313" key="7">
    <source>
        <dbReference type="Proteomes" id="UP000041254"/>
    </source>
</evidence>
<dbReference type="InterPro" id="IPR011760">
    <property type="entry name" value="PsdUridine_synth_TruD_insert"/>
</dbReference>
<keyword evidence="7" id="KW-1185">Reference proteome</keyword>
<dbReference type="STRING" id="1169540.A0A0G4EM57"/>
<evidence type="ECO:0000313" key="6">
    <source>
        <dbReference type="EMBL" id="CEL98238.1"/>
    </source>
</evidence>
<feature type="compositionally biased region" description="Basic residues" evidence="4">
    <location>
        <begin position="229"/>
        <end position="244"/>
    </location>
</feature>
<dbReference type="PROSITE" id="PS01268">
    <property type="entry name" value="UPF0024"/>
    <property type="match status" value="1"/>
</dbReference>
<evidence type="ECO:0000256" key="2">
    <source>
        <dbReference type="ARBA" id="ARBA00022694"/>
    </source>
</evidence>